<organism evidence="2 3">
    <name type="scientific">Parafilimonas terrae</name>
    <dbReference type="NCBI Taxonomy" id="1465490"/>
    <lineage>
        <taxon>Bacteria</taxon>
        <taxon>Pseudomonadati</taxon>
        <taxon>Bacteroidota</taxon>
        <taxon>Chitinophagia</taxon>
        <taxon>Chitinophagales</taxon>
        <taxon>Chitinophagaceae</taxon>
        <taxon>Parafilimonas</taxon>
    </lineage>
</organism>
<evidence type="ECO:0000313" key="2">
    <source>
        <dbReference type="EMBL" id="SFQ46287.1"/>
    </source>
</evidence>
<dbReference type="RefSeq" id="WP_090661911.1">
    <property type="nucleotide sequence ID" value="NZ_FOXQ01000013.1"/>
</dbReference>
<sequence>MNTTIHTDISAAKSVSGNHNIFFQPQLTVNQPNDVYEQEADAVADKVMRMPDPSINNNSFFRPAITSIQRKCAHCEEEEKKMQRKEMNGDVNAPAETENYISSLSGGKQLDEKTRSFFEPRMGYDFSNVKIHTDAAAAKSAQAVNALAYTTGNNIVFNKDQFNPETESGKRLLGHELTHVVQQNNDATIHTKPVIQREIDDRTNDPNFLLCLALCELGMPPGIWRDIMDEVMQAVSVEYGNSPDRRWFAHRSPTFRQWSAEFATWSTLNKLKLVLVFIAEGKIGLIPIRTAGAAAIRTRLLERLVALGIRETAVVAASQIIRKVAIFLEVAYAAGCATYCGAVQAANAIIEFSQGVAQTLSFLQSIGSGISGVITRSISRIFLTTQATLDPANWRYTDLPARSRRHLNVISLITRLSSSGDEFVRYVATPLQSIGVDASILNELSQDINAALHSRGGFFQAVEFTPDFIGQGSLLSLIQILHDYNIIQYIRDPEVIAEEMLSQTTGSEE</sequence>
<dbReference type="STRING" id="1465490.SAMN05444277_113101"/>
<evidence type="ECO:0000259" key="1">
    <source>
        <dbReference type="Pfam" id="PF13699"/>
    </source>
</evidence>
<proteinExistence type="predicted"/>
<dbReference type="Proteomes" id="UP000199031">
    <property type="component" value="Unassembled WGS sequence"/>
</dbReference>
<protein>
    <recommendedName>
        <fullName evidence="1">eCIS core domain-containing protein</fullName>
    </recommendedName>
</protein>
<feature type="domain" description="eCIS core" evidence="1">
    <location>
        <begin position="109"/>
        <end position="185"/>
    </location>
</feature>
<dbReference type="AlphaFoldDB" id="A0A1I5YQW4"/>
<reference evidence="2 3" key="1">
    <citation type="submission" date="2016-10" db="EMBL/GenBank/DDBJ databases">
        <authorList>
            <person name="de Groot N.N."/>
        </authorList>
    </citation>
    <scope>NUCLEOTIDE SEQUENCE [LARGE SCALE GENOMIC DNA]</scope>
    <source>
        <strain evidence="2 3">DSM 28286</strain>
    </source>
</reference>
<dbReference type="EMBL" id="FOXQ01000013">
    <property type="protein sequence ID" value="SFQ46287.1"/>
    <property type="molecule type" value="Genomic_DNA"/>
</dbReference>
<dbReference type="Pfam" id="PF13699">
    <property type="entry name" value="eCIS_core"/>
    <property type="match status" value="1"/>
</dbReference>
<dbReference type="InterPro" id="IPR025295">
    <property type="entry name" value="eCIS_core_dom"/>
</dbReference>
<name>A0A1I5YQW4_9BACT</name>
<gene>
    <name evidence="2" type="ORF">SAMN05444277_113101</name>
</gene>
<evidence type="ECO:0000313" key="3">
    <source>
        <dbReference type="Proteomes" id="UP000199031"/>
    </source>
</evidence>
<accession>A0A1I5YQW4</accession>
<dbReference type="OrthoDB" id="4317910at2"/>
<keyword evidence="3" id="KW-1185">Reference proteome</keyword>